<dbReference type="EMBL" id="JACEIP010000012">
    <property type="protein sequence ID" value="MBA4543129.1"/>
    <property type="molecule type" value="Genomic_DNA"/>
</dbReference>
<dbReference type="AlphaFoldDB" id="A0A7W1XAR1"/>
<dbReference type="PROSITE" id="PS51257">
    <property type="entry name" value="PROKAR_LIPOPROTEIN"/>
    <property type="match status" value="1"/>
</dbReference>
<evidence type="ECO:0008006" key="3">
    <source>
        <dbReference type="Google" id="ProtNLM"/>
    </source>
</evidence>
<comment type="caution">
    <text evidence="1">The sequence shown here is derived from an EMBL/GenBank/DDBJ whole genome shotgun (WGS) entry which is preliminary data.</text>
</comment>
<gene>
    <name evidence="1" type="ORF">H1164_09465</name>
</gene>
<name>A0A7W1XAR1_9BACL</name>
<organism evidence="1 2">
    <name type="scientific">Thermoactinomyces daqus</name>
    <dbReference type="NCBI Taxonomy" id="1329516"/>
    <lineage>
        <taxon>Bacteria</taxon>
        <taxon>Bacillati</taxon>
        <taxon>Bacillota</taxon>
        <taxon>Bacilli</taxon>
        <taxon>Bacillales</taxon>
        <taxon>Thermoactinomycetaceae</taxon>
        <taxon>Thermoactinomyces</taxon>
    </lineage>
</organism>
<accession>A0A7W1XAR1</accession>
<evidence type="ECO:0000313" key="2">
    <source>
        <dbReference type="Proteomes" id="UP000530514"/>
    </source>
</evidence>
<protein>
    <recommendedName>
        <fullName evidence="3">Lipoprotein</fullName>
    </recommendedName>
</protein>
<dbReference type="Proteomes" id="UP000530514">
    <property type="component" value="Unassembled WGS sequence"/>
</dbReference>
<dbReference type="OrthoDB" id="2449131at2"/>
<reference evidence="1 2" key="1">
    <citation type="submission" date="2020-07" db="EMBL/GenBank/DDBJ databases">
        <authorList>
            <person name="Feng H."/>
        </authorList>
    </citation>
    <scope>NUCLEOTIDE SEQUENCE [LARGE SCALE GENOMIC DNA]</scope>
    <source>
        <strain evidence="2">s-11</strain>
    </source>
</reference>
<evidence type="ECO:0000313" key="1">
    <source>
        <dbReference type="EMBL" id="MBA4543129.1"/>
    </source>
</evidence>
<dbReference type="RefSeq" id="WP_033101437.1">
    <property type="nucleotide sequence ID" value="NZ_JACEIP010000012.1"/>
</dbReference>
<sequence length="240" mass="28190">MDVLLRRLKWISLLMMTFLLSGCMYPQERQQQLDKLGEQIATVQSAVLAYQREHRWLPYRYTEDEYKLTTKYKVNFQELQGGYLAAIPPSAFEEGGPFIYVLIDVEKKPTVRLFDLRVNDEVEKVQPYVTGYHSKYKKWPLGQKISPHFFTIDYEKLGISPVMVPSPYSSTTLPLIMDDQGKVYVDYRTDVMQKWQMSKNKPDANQDLRLWIAEDSFYVPAFSPVMKMRNNEPVFVRQSS</sequence>
<proteinExistence type="predicted"/>
<keyword evidence="2" id="KW-1185">Reference proteome</keyword>